<feature type="binding site" evidence="9">
    <location>
        <position position="65"/>
    </location>
    <ligand>
        <name>ATP</name>
        <dbReference type="ChEBI" id="CHEBI:30616"/>
    </ligand>
</feature>
<dbReference type="InterPro" id="IPR027417">
    <property type="entry name" value="P-loop_NTPase"/>
</dbReference>
<keyword evidence="4 9" id="KW-0378">Hydrolase</keyword>
<evidence type="ECO:0000313" key="14">
    <source>
        <dbReference type="Proteomes" id="UP000825134"/>
    </source>
</evidence>
<accession>A0AAQ0EL60</accession>
<sequence length="334" mass="37331">MTHKISVLHQDKKFDFSLRPKKLTEFYGQIQLKERLDLFLRAAVQREEVPGHCLFYGPPGLGKTSLAHIMANTIGKGLVIASGPQLLKPADLIGLLTGLQEGDVFFIDEIHRMGKTAEEYLYPAMEDFKVDITLDSGPGARSVRLDLAPFTLVGATTRAGMLSEPLRTRFAFTGRVDYYDDEELVSILSRSAQLLAIEANKEALLEIAKRARGTPRLANNLLRWVRDFAQMREGNCINSAVAEKALAMLLIDNLGLNEIDIKLLSIMIDFYQGGPVGMKTLAMAVGEDVRTLEDMYEPFLILKGLIQRTARGRVATPLAYEHLNRNPKDRWGEE</sequence>
<keyword evidence="1 9" id="KW-0963">Cytoplasm</keyword>
<comment type="catalytic activity">
    <reaction evidence="9">
        <text>ATP + H2O = ADP + phosphate + H(+)</text>
        <dbReference type="Rhea" id="RHEA:13065"/>
        <dbReference type="ChEBI" id="CHEBI:15377"/>
        <dbReference type="ChEBI" id="CHEBI:15378"/>
        <dbReference type="ChEBI" id="CHEBI:30616"/>
        <dbReference type="ChEBI" id="CHEBI:43474"/>
        <dbReference type="ChEBI" id="CHEBI:456216"/>
    </reaction>
</comment>
<evidence type="ECO:0000256" key="3">
    <source>
        <dbReference type="ARBA" id="ARBA00022763"/>
    </source>
</evidence>
<evidence type="ECO:0000256" key="1">
    <source>
        <dbReference type="ARBA" id="ARBA00022490"/>
    </source>
</evidence>
<comment type="domain">
    <text evidence="9">Has 3 domains, the large (RuvB-L) and small ATPase (RuvB-S) domains and the C-terminal head (RuvB-H) domain. The head domain binds DNA, while the ATPase domains jointly bind ATP, ADP or are empty depending on the state of the subunit in the translocation cycle. During a single DNA translocation step the structure of each domain remains the same, but their relative positions change.</text>
</comment>
<dbReference type="PANTHER" id="PTHR42848:SF1">
    <property type="entry name" value="HOLLIDAY JUNCTION BRANCH MIGRATION COMPLEX SUBUNIT RUVB"/>
    <property type="match status" value="1"/>
</dbReference>
<evidence type="ECO:0000256" key="5">
    <source>
        <dbReference type="ARBA" id="ARBA00022840"/>
    </source>
</evidence>
<comment type="subcellular location">
    <subcellularLocation>
        <location evidence="9">Cytoplasm</location>
    </subcellularLocation>
</comment>
<dbReference type="Pfam" id="PF05496">
    <property type="entry name" value="RuvB_N"/>
    <property type="match status" value="1"/>
</dbReference>
<feature type="region of interest" description="Small ATPAse domain (RuvB-S)" evidence="9">
    <location>
        <begin position="180"/>
        <end position="250"/>
    </location>
</feature>
<evidence type="ECO:0000256" key="2">
    <source>
        <dbReference type="ARBA" id="ARBA00022741"/>
    </source>
</evidence>
<evidence type="ECO:0000256" key="9">
    <source>
        <dbReference type="HAMAP-Rule" id="MF_00016"/>
    </source>
</evidence>
<protein>
    <recommendedName>
        <fullName evidence="9">Holliday junction branch migration complex subunit RuvB</fullName>
        <ecNumber evidence="9">3.6.4.-</ecNumber>
    </recommendedName>
</protein>
<reference evidence="11 13" key="1">
    <citation type="submission" date="2019-01" db="EMBL/GenBank/DDBJ databases">
        <title>Whole genome sequencing and annotation enables comparative genome analysis that reveals unique features of the Chlamydia suis R19 Genome.</title>
        <authorList>
            <person name="Dimond Z.E."/>
        </authorList>
    </citation>
    <scope>NUCLEOTIDE SEQUENCE [LARGE SCALE GENOMIC DNA]</scope>
    <source>
        <strain evidence="11 13">R19</strain>
    </source>
</reference>
<comment type="subunit">
    <text evidence="9">Homohexamer. Forms an RuvA(8)-RuvB(12)-Holliday junction (HJ) complex. HJ DNA is sandwiched between 2 RuvA tetramers; dsDNA enters through RuvA and exits via RuvB. An RuvB hexamer assembles on each DNA strand where it exits the tetramer. Each RuvB hexamer is contacted by two RuvA subunits (via domain III) on 2 adjacent RuvB subunits; this complex drives branch migration. In the full resolvosome a probable DNA-RuvA(4)-RuvB(12)-RuvC(2) complex forms which resolves the HJ.</text>
</comment>
<dbReference type="SUPFAM" id="SSF52540">
    <property type="entry name" value="P-loop containing nucleoside triphosphate hydrolases"/>
    <property type="match status" value="1"/>
</dbReference>
<dbReference type="RefSeq" id="WP_080121960.1">
    <property type="nucleotide sequence ID" value="NZ_CP035278.1"/>
</dbReference>
<keyword evidence="7 9" id="KW-0233">DNA recombination</keyword>
<dbReference type="GO" id="GO:0009378">
    <property type="term" value="F:four-way junction helicase activity"/>
    <property type="evidence" value="ECO:0007669"/>
    <property type="project" value="InterPro"/>
</dbReference>
<dbReference type="EMBL" id="CP035278">
    <property type="protein sequence ID" value="QHP83210.1"/>
    <property type="molecule type" value="Genomic_DNA"/>
</dbReference>
<dbReference type="Gene3D" id="1.10.8.60">
    <property type="match status" value="1"/>
</dbReference>
<dbReference type="Gene3D" id="1.10.10.10">
    <property type="entry name" value="Winged helix-like DNA-binding domain superfamily/Winged helix DNA-binding domain"/>
    <property type="match status" value="1"/>
</dbReference>
<dbReference type="GO" id="GO:0016787">
    <property type="term" value="F:hydrolase activity"/>
    <property type="evidence" value="ECO:0007669"/>
    <property type="project" value="UniProtKB-KW"/>
</dbReference>
<keyword evidence="8 9" id="KW-0234">DNA repair</keyword>
<keyword evidence="13" id="KW-1185">Reference proteome</keyword>
<dbReference type="GO" id="GO:0006310">
    <property type="term" value="P:DNA recombination"/>
    <property type="evidence" value="ECO:0007669"/>
    <property type="project" value="UniProtKB-UniRule"/>
</dbReference>
<feature type="binding site" evidence="9">
    <location>
        <begin position="126"/>
        <end position="128"/>
    </location>
    <ligand>
        <name>ATP</name>
        <dbReference type="ChEBI" id="CHEBI:30616"/>
    </ligand>
</feature>
<evidence type="ECO:0000256" key="4">
    <source>
        <dbReference type="ARBA" id="ARBA00022801"/>
    </source>
</evidence>
<comment type="caution">
    <text evidence="9">Lacks conserved residue(s) required for the propagation of feature annotation.</text>
</comment>
<dbReference type="NCBIfam" id="TIGR00635">
    <property type="entry name" value="ruvB"/>
    <property type="match status" value="1"/>
</dbReference>
<keyword evidence="5 9" id="KW-0067">ATP-binding</keyword>
<feature type="binding site" evidence="9">
    <location>
        <position position="64"/>
    </location>
    <ligand>
        <name>ATP</name>
        <dbReference type="ChEBI" id="CHEBI:30616"/>
    </ligand>
</feature>
<dbReference type="PANTHER" id="PTHR42848">
    <property type="match status" value="1"/>
</dbReference>
<dbReference type="GO" id="GO:0006281">
    <property type="term" value="P:DNA repair"/>
    <property type="evidence" value="ECO:0007669"/>
    <property type="project" value="UniProtKB-UniRule"/>
</dbReference>
<dbReference type="GO" id="GO:0000400">
    <property type="term" value="F:four-way junction DNA binding"/>
    <property type="evidence" value="ECO:0007669"/>
    <property type="project" value="UniProtKB-UniRule"/>
</dbReference>
<feature type="binding site" evidence="9">
    <location>
        <position position="169"/>
    </location>
    <ligand>
        <name>ATP</name>
        <dbReference type="ChEBI" id="CHEBI:30616"/>
    </ligand>
</feature>
<dbReference type="EMBL" id="CP063185">
    <property type="protein sequence ID" value="QYC74045.1"/>
    <property type="molecule type" value="Genomic_DNA"/>
</dbReference>
<evidence type="ECO:0000313" key="12">
    <source>
        <dbReference type="EMBL" id="QYC74045.1"/>
    </source>
</evidence>
<dbReference type="GO" id="GO:0005737">
    <property type="term" value="C:cytoplasm"/>
    <property type="evidence" value="ECO:0007669"/>
    <property type="project" value="UniProtKB-SubCell"/>
</dbReference>
<feature type="binding site" evidence="9">
    <location>
        <position position="63"/>
    </location>
    <ligand>
        <name>ATP</name>
        <dbReference type="ChEBI" id="CHEBI:30616"/>
    </ligand>
</feature>
<name>A0AAQ0EL60_9CHLA</name>
<evidence type="ECO:0000256" key="7">
    <source>
        <dbReference type="ARBA" id="ARBA00023172"/>
    </source>
</evidence>
<feature type="binding site" evidence="9">
    <location>
        <position position="313"/>
    </location>
    <ligand>
        <name>DNA</name>
        <dbReference type="ChEBI" id="CHEBI:16991"/>
    </ligand>
</feature>
<feature type="binding site" evidence="9">
    <location>
        <position position="179"/>
    </location>
    <ligand>
        <name>ATP</name>
        <dbReference type="ChEBI" id="CHEBI:30616"/>
    </ligand>
</feature>
<comment type="function">
    <text evidence="9">The RuvA-RuvB-RuvC complex processes Holliday junction (HJ) DNA during genetic recombination and DNA repair, while the RuvA-RuvB complex plays an important role in the rescue of blocked DNA replication forks via replication fork reversal (RFR). RuvA specifically binds to HJ cruciform DNA, conferring on it an open structure. The RuvB hexamer acts as an ATP-dependent pump, pulling dsDNA into and through the RuvAB complex. RuvB forms 2 homohexamers on either side of HJ DNA bound by 1 or 2 RuvA tetramers; 4 subunits per hexamer contact DNA at a time. Coordinated motions by a converter formed by DNA-disengaged RuvB subunits stimulates ATP hydrolysis and nucleotide exchange. Immobilization of the converter enables RuvB to convert the ATP-contained energy into a lever motion, pulling 2 nucleotides of DNA out of the RuvA tetramer per ATP hydrolyzed, thus driving DNA branch migration. The RuvB motors rotate together with the DNA substrate, which together with the progressing nucleotide cycle form the mechanistic basis for DNA recombination by continuous HJ branch migration. Branch migration allows RuvC to scan DNA until it finds its consensus sequence, where it cleaves and resolves cruciform DNA.</text>
</comment>
<dbReference type="Gene3D" id="3.40.50.300">
    <property type="entry name" value="P-loop containing nucleotide triphosphate hydrolases"/>
    <property type="match status" value="1"/>
</dbReference>
<feature type="binding site" evidence="9">
    <location>
        <position position="308"/>
    </location>
    <ligand>
        <name>DNA</name>
        <dbReference type="ChEBI" id="CHEBI:16991"/>
    </ligand>
</feature>
<feature type="domain" description="AAA+ ATPase" evidence="10">
    <location>
        <begin position="49"/>
        <end position="182"/>
    </location>
</feature>
<feature type="region of interest" description="Head domain (RuvB-H)" evidence="9">
    <location>
        <begin position="253"/>
        <end position="334"/>
    </location>
</feature>
<keyword evidence="2 9" id="KW-0547">Nucleotide-binding</keyword>
<dbReference type="EC" id="3.6.4.-" evidence="9"/>
<dbReference type="Pfam" id="PF05491">
    <property type="entry name" value="WHD_RuvB"/>
    <property type="match status" value="1"/>
</dbReference>
<dbReference type="InterPro" id="IPR036390">
    <property type="entry name" value="WH_DNA-bd_sf"/>
</dbReference>
<keyword evidence="6 9" id="KW-0238">DNA-binding</keyword>
<comment type="similarity">
    <text evidence="9">Belongs to the RuvB family.</text>
</comment>
<dbReference type="InterPro" id="IPR004605">
    <property type="entry name" value="DNA_helicase_Holl-junc_RuvB"/>
</dbReference>
<dbReference type="InterPro" id="IPR003593">
    <property type="entry name" value="AAA+_ATPase"/>
</dbReference>
<dbReference type="SMART" id="SM00382">
    <property type="entry name" value="AAA"/>
    <property type="match status" value="1"/>
</dbReference>
<keyword evidence="12" id="KW-0347">Helicase</keyword>
<dbReference type="InterPro" id="IPR041445">
    <property type="entry name" value="AAA_lid_4"/>
</dbReference>
<feature type="binding site" evidence="9">
    <location>
        <position position="60"/>
    </location>
    <ligand>
        <name>ATP</name>
        <dbReference type="ChEBI" id="CHEBI:30616"/>
    </ligand>
</feature>
<dbReference type="Pfam" id="PF17864">
    <property type="entry name" value="AAA_lid_4"/>
    <property type="match status" value="1"/>
</dbReference>
<evidence type="ECO:0000313" key="11">
    <source>
        <dbReference type="EMBL" id="QHP83210.1"/>
    </source>
</evidence>
<evidence type="ECO:0000256" key="8">
    <source>
        <dbReference type="ARBA" id="ARBA00023204"/>
    </source>
</evidence>
<dbReference type="InterPro" id="IPR008823">
    <property type="entry name" value="RuvB_wg_C"/>
</dbReference>
<dbReference type="CDD" id="cd00009">
    <property type="entry name" value="AAA"/>
    <property type="match status" value="1"/>
</dbReference>
<dbReference type="InterPro" id="IPR036388">
    <property type="entry name" value="WH-like_DNA-bd_sf"/>
</dbReference>
<evidence type="ECO:0000256" key="6">
    <source>
        <dbReference type="ARBA" id="ARBA00023125"/>
    </source>
</evidence>
<proteinExistence type="inferred from homology"/>
<gene>
    <name evidence="9 12" type="primary">ruvB</name>
    <name evidence="11" type="ORF">Chls_335</name>
    <name evidence="12" type="ORF">INQ84_02830</name>
</gene>
<feature type="binding site" evidence="9">
    <location>
        <position position="64"/>
    </location>
    <ligand>
        <name>Mg(2+)</name>
        <dbReference type="ChEBI" id="CHEBI:18420"/>
    </ligand>
</feature>
<dbReference type="InterPro" id="IPR008824">
    <property type="entry name" value="RuvB-like_N"/>
</dbReference>
<evidence type="ECO:0000259" key="10">
    <source>
        <dbReference type="SMART" id="SM00382"/>
    </source>
</evidence>
<dbReference type="GO" id="GO:0005524">
    <property type="term" value="F:ATP binding"/>
    <property type="evidence" value="ECO:0007669"/>
    <property type="project" value="UniProtKB-UniRule"/>
</dbReference>
<evidence type="ECO:0000313" key="13">
    <source>
        <dbReference type="Proteomes" id="UP000512184"/>
    </source>
</evidence>
<keyword evidence="3 9" id="KW-0227">DNA damage</keyword>
<dbReference type="HAMAP" id="MF_00016">
    <property type="entry name" value="DNA_HJ_migration_RuvB"/>
    <property type="match status" value="1"/>
</dbReference>
<organism evidence="12 14">
    <name type="scientific">Chlamydia suis</name>
    <dbReference type="NCBI Taxonomy" id="83559"/>
    <lineage>
        <taxon>Bacteria</taxon>
        <taxon>Pseudomonadati</taxon>
        <taxon>Chlamydiota</taxon>
        <taxon>Chlamydiia</taxon>
        <taxon>Chlamydiales</taxon>
        <taxon>Chlamydiaceae</taxon>
        <taxon>Chlamydia/Chlamydophila group</taxon>
        <taxon>Chlamydia</taxon>
    </lineage>
</organism>
<dbReference type="GO" id="GO:0048476">
    <property type="term" value="C:Holliday junction resolvase complex"/>
    <property type="evidence" value="ECO:0007669"/>
    <property type="project" value="UniProtKB-UniRule"/>
</dbReference>
<feature type="binding site" evidence="9">
    <location>
        <position position="18"/>
    </location>
    <ligand>
        <name>ATP</name>
        <dbReference type="ChEBI" id="CHEBI:30616"/>
    </ligand>
</feature>
<feature type="binding site" evidence="9">
    <location>
        <position position="19"/>
    </location>
    <ligand>
        <name>ATP</name>
        <dbReference type="ChEBI" id="CHEBI:30616"/>
    </ligand>
</feature>
<dbReference type="AlphaFoldDB" id="A0AAQ0EL60"/>
<dbReference type="Proteomes" id="UP000825134">
    <property type="component" value="Chromosome"/>
</dbReference>
<feature type="binding site" evidence="9">
    <location>
        <position position="216"/>
    </location>
    <ligand>
        <name>ATP</name>
        <dbReference type="ChEBI" id="CHEBI:30616"/>
    </ligand>
</feature>
<dbReference type="SUPFAM" id="SSF46785">
    <property type="entry name" value="Winged helix' DNA-binding domain"/>
    <property type="match status" value="1"/>
</dbReference>
<reference evidence="12" key="2">
    <citation type="journal article" date="2021" name="Front. Microbiol.">
        <title>Generation of Tetracycline and Rifamycin Resistant Chlamydia Suis Recombinants.</title>
        <authorList>
            <person name="Marti H."/>
            <person name="Bommana S."/>
            <person name="Read T.D."/>
            <person name="Pesch T."/>
            <person name="Prahauser B."/>
            <person name="Dean D."/>
            <person name="Borel N."/>
        </authorList>
    </citation>
    <scope>NUCLEOTIDE SEQUENCE</scope>
    <source>
        <strain evidence="12">208.1</strain>
    </source>
</reference>
<dbReference type="Proteomes" id="UP000512184">
    <property type="component" value="Chromosome"/>
</dbReference>
<dbReference type="NCBIfam" id="NF000868">
    <property type="entry name" value="PRK00080.1"/>
    <property type="match status" value="1"/>
</dbReference>